<proteinExistence type="predicted"/>
<reference evidence="4" key="1">
    <citation type="journal article" date="2020" name="Stud. Mycol.">
        <title>101 Dothideomycetes genomes: A test case for predicting lifestyles and emergence of pathogens.</title>
        <authorList>
            <person name="Haridas S."/>
            <person name="Albert R."/>
            <person name="Binder M."/>
            <person name="Bloem J."/>
            <person name="LaButti K."/>
            <person name="Salamov A."/>
            <person name="Andreopoulos B."/>
            <person name="Baker S."/>
            <person name="Barry K."/>
            <person name="Bills G."/>
            <person name="Bluhm B."/>
            <person name="Cannon C."/>
            <person name="Castanera R."/>
            <person name="Culley D."/>
            <person name="Daum C."/>
            <person name="Ezra D."/>
            <person name="Gonzalez J."/>
            <person name="Henrissat B."/>
            <person name="Kuo A."/>
            <person name="Liang C."/>
            <person name="Lipzen A."/>
            <person name="Lutzoni F."/>
            <person name="Magnuson J."/>
            <person name="Mondo S."/>
            <person name="Nolan M."/>
            <person name="Ohm R."/>
            <person name="Pangilinan J."/>
            <person name="Park H.-J."/>
            <person name="Ramirez L."/>
            <person name="Alfaro M."/>
            <person name="Sun H."/>
            <person name="Tritt A."/>
            <person name="Yoshinaga Y."/>
            <person name="Zwiers L.-H."/>
            <person name="Turgeon B."/>
            <person name="Goodwin S."/>
            <person name="Spatafora J."/>
            <person name="Crous P."/>
            <person name="Grigoriev I."/>
        </authorList>
    </citation>
    <scope>NUCLEOTIDE SEQUENCE [LARGE SCALE GENOMIC DNA]</scope>
    <source>
        <strain evidence="4">CBS 304.66</strain>
    </source>
</reference>
<dbReference type="Pfam" id="PF24864">
    <property type="entry name" value="DUF7730"/>
    <property type="match status" value="1"/>
</dbReference>
<comment type="caution">
    <text evidence="3">The sequence shown here is derived from an EMBL/GenBank/DDBJ whole genome shotgun (WGS) entry which is preliminary data.</text>
</comment>
<evidence type="ECO:0000259" key="2">
    <source>
        <dbReference type="Pfam" id="PF24864"/>
    </source>
</evidence>
<name>A0A9P4TRY9_9PLEO</name>
<dbReference type="Proteomes" id="UP000800093">
    <property type="component" value="Unassembled WGS sequence"/>
</dbReference>
<evidence type="ECO:0000313" key="3">
    <source>
        <dbReference type="EMBL" id="KAF2271133.1"/>
    </source>
</evidence>
<feature type="domain" description="DUF7730" evidence="2">
    <location>
        <begin position="48"/>
        <end position="180"/>
    </location>
</feature>
<protein>
    <recommendedName>
        <fullName evidence="2">DUF7730 domain-containing protein</fullName>
    </recommendedName>
</protein>
<gene>
    <name evidence="3" type="ORF">CC78DRAFT_12246</name>
</gene>
<keyword evidence="4" id="KW-1185">Reference proteome</keyword>
<organism evidence="3 4">
    <name type="scientific">Lojkania enalia</name>
    <dbReference type="NCBI Taxonomy" id="147567"/>
    <lineage>
        <taxon>Eukaryota</taxon>
        <taxon>Fungi</taxon>
        <taxon>Dikarya</taxon>
        <taxon>Ascomycota</taxon>
        <taxon>Pezizomycotina</taxon>
        <taxon>Dothideomycetes</taxon>
        <taxon>Pleosporomycetidae</taxon>
        <taxon>Pleosporales</taxon>
        <taxon>Pleosporales incertae sedis</taxon>
        <taxon>Lojkania</taxon>
    </lineage>
</organism>
<feature type="region of interest" description="Disordered" evidence="1">
    <location>
        <begin position="94"/>
        <end position="123"/>
    </location>
</feature>
<sequence>MREPTGFLNYIFSPRREGISSGKSSHKKRFKLSPPMPRRQLYGQEVNEQTQCTFLTRLPGEIRNEIYQLVFSTNTGIYPEAVDLGLCSRFPEEEKKGTLEEKDSEDSSIQKPNGALPQEPRNPPAHPLSLLLTCRRINQEATVLAFSSYTFTITRIATYVNLKHATSLLSEAQFDAIASVAYDLGDHCTLLSRCIEDFLANCMLLFPSVRRLEIRVKNGPQPAKMYHSVPINIGAEETSRDEVLRKYVPYWWFMAVTGVVGGRSFSWQMGQKWAVKWPMMDSEVKGEKVCLEEFYESNGRVVLRAMDGPEELLRRDGIELCKCGCGEVCWLRANLMQEGGRRVEVEAVFYGDSNAEREKLRLGLKVRLREGAEPLPVQEVEGGIIWDADEAYWEGLRKRNGGWPGYMRLVKGNK</sequence>
<dbReference type="EMBL" id="ML986578">
    <property type="protein sequence ID" value="KAF2271133.1"/>
    <property type="molecule type" value="Genomic_DNA"/>
</dbReference>
<dbReference type="AlphaFoldDB" id="A0A9P4TRY9"/>
<dbReference type="PANTHER" id="PTHR38790:SF4">
    <property type="entry name" value="2EXR DOMAIN-CONTAINING PROTEIN"/>
    <property type="match status" value="1"/>
</dbReference>
<dbReference type="InterPro" id="IPR056632">
    <property type="entry name" value="DUF7730"/>
</dbReference>
<evidence type="ECO:0000256" key="1">
    <source>
        <dbReference type="SAM" id="MobiDB-lite"/>
    </source>
</evidence>
<dbReference type="PANTHER" id="PTHR38790">
    <property type="entry name" value="2EXR DOMAIN-CONTAINING PROTEIN-RELATED"/>
    <property type="match status" value="1"/>
</dbReference>
<evidence type="ECO:0000313" key="4">
    <source>
        <dbReference type="Proteomes" id="UP000800093"/>
    </source>
</evidence>
<accession>A0A9P4TRY9</accession>
<dbReference type="OrthoDB" id="3798004at2759"/>